<dbReference type="InterPro" id="IPR002656">
    <property type="entry name" value="Acyl_transf_3_dom"/>
</dbReference>
<keyword evidence="3" id="KW-0808">Transferase</keyword>
<dbReference type="InterPro" id="IPR050879">
    <property type="entry name" value="Acyltransferase_3"/>
</dbReference>
<feature type="transmembrane region" description="Helical" evidence="1">
    <location>
        <begin position="55"/>
        <end position="75"/>
    </location>
</feature>
<organism evidence="3 4">
    <name type="scientific">Acinetobacter oleivorans</name>
    <dbReference type="NCBI Taxonomy" id="1148157"/>
    <lineage>
        <taxon>Bacteria</taxon>
        <taxon>Pseudomonadati</taxon>
        <taxon>Pseudomonadota</taxon>
        <taxon>Gammaproteobacteria</taxon>
        <taxon>Moraxellales</taxon>
        <taxon>Moraxellaceae</taxon>
        <taxon>Acinetobacter</taxon>
    </lineage>
</organism>
<feature type="transmembrane region" description="Helical" evidence="1">
    <location>
        <begin position="12"/>
        <end position="35"/>
    </location>
</feature>
<name>A0ABR9NK14_9GAMM</name>
<feature type="transmembrane region" description="Helical" evidence="1">
    <location>
        <begin position="299"/>
        <end position="321"/>
    </location>
</feature>
<protein>
    <submittedName>
        <fullName evidence="3">Acyltransferase</fullName>
    </submittedName>
</protein>
<feature type="transmembrane region" description="Helical" evidence="1">
    <location>
        <begin position="165"/>
        <end position="182"/>
    </location>
</feature>
<accession>A0ABR9NK14</accession>
<gene>
    <name evidence="3" type="ORF">IIQ43_11970</name>
</gene>
<feature type="transmembrane region" description="Helical" evidence="1">
    <location>
        <begin position="230"/>
        <end position="251"/>
    </location>
</feature>
<evidence type="ECO:0000313" key="4">
    <source>
        <dbReference type="Proteomes" id="UP000619170"/>
    </source>
</evidence>
<dbReference type="PANTHER" id="PTHR23028">
    <property type="entry name" value="ACETYLTRANSFERASE"/>
    <property type="match status" value="1"/>
</dbReference>
<sequence>MNKLHSPESLRGIACIAVVFSHLFGVFFPQLHSFYESSLPKYEIAESIYNSPFTFFYSGTGAVFVFFALSGYVLTLSSLKAKESVKRFWESVIKRYPRLAIPAIGSCLFMYLALHIDIDVSRTSEWFQTVKLANYSLFDALYTGAIGAFAFGSQKYNPALWTMRIELIGSFVIYFACLLQMKPMFKHLFLLLIAIASFKLSLVPMLGILSFIVGHYFYFYKKSLPESLSIIIFIIGLYLCGAHNSSQSYVLFTNLLGEKTYDILNFAGGFLIVLAVLKSRIIDKILDKKPLVYLGKISFAIYLVHITVIYLVCIPIFNFLLEKSYTFASSAILSSIVSFIFILGISSIYSKYIDDISIRFSNKLARIFIKKSS</sequence>
<proteinExistence type="predicted"/>
<dbReference type="GO" id="GO:0016746">
    <property type="term" value="F:acyltransferase activity"/>
    <property type="evidence" value="ECO:0007669"/>
    <property type="project" value="UniProtKB-KW"/>
</dbReference>
<dbReference type="PANTHER" id="PTHR23028:SF134">
    <property type="entry name" value="PUTATIVE (AFU_ORTHOLOGUE AFUA_4G08520)-RELATED"/>
    <property type="match status" value="1"/>
</dbReference>
<dbReference type="EMBL" id="JADAZL010000006">
    <property type="protein sequence ID" value="MBE2165246.1"/>
    <property type="molecule type" value="Genomic_DNA"/>
</dbReference>
<dbReference type="Proteomes" id="UP000619170">
    <property type="component" value="Unassembled WGS sequence"/>
</dbReference>
<dbReference type="Pfam" id="PF01757">
    <property type="entry name" value="Acyl_transf_3"/>
    <property type="match status" value="1"/>
</dbReference>
<feature type="transmembrane region" description="Helical" evidence="1">
    <location>
        <begin position="188"/>
        <end position="218"/>
    </location>
</feature>
<reference evidence="4" key="2">
    <citation type="submission" date="2023-07" db="EMBL/GenBank/DDBJ databases">
        <title>Acinetobacter oleivorans assembled AC1583.</title>
        <authorList>
            <person name="Yeo C.C."/>
        </authorList>
    </citation>
    <scope>NUCLEOTIDE SEQUENCE [LARGE SCALE GENOMIC DNA]</scope>
    <source>
        <strain evidence="4">AC1583</strain>
    </source>
</reference>
<feature type="transmembrane region" description="Helical" evidence="1">
    <location>
        <begin position="134"/>
        <end position="153"/>
    </location>
</feature>
<reference evidence="3 4" key="1">
    <citation type="submission" date="2020-10" db="EMBL/GenBank/DDBJ databases">
        <authorList>
            <person name="Mohd Rani F."/>
        </authorList>
    </citation>
    <scope>NUCLEOTIDE SEQUENCE [LARGE SCALE GENOMIC DNA]</scope>
    <source>
        <strain evidence="3 4">AC1583</strain>
    </source>
</reference>
<evidence type="ECO:0000256" key="1">
    <source>
        <dbReference type="SAM" id="Phobius"/>
    </source>
</evidence>
<evidence type="ECO:0000313" key="3">
    <source>
        <dbReference type="EMBL" id="MBE2165246.1"/>
    </source>
</evidence>
<keyword evidence="4" id="KW-1185">Reference proteome</keyword>
<feature type="transmembrane region" description="Helical" evidence="1">
    <location>
        <begin position="327"/>
        <end position="349"/>
    </location>
</feature>
<comment type="caution">
    <text evidence="3">The sequence shown here is derived from an EMBL/GenBank/DDBJ whole genome shotgun (WGS) entry which is preliminary data.</text>
</comment>
<keyword evidence="1" id="KW-0812">Transmembrane</keyword>
<keyword evidence="3" id="KW-0012">Acyltransferase</keyword>
<feature type="transmembrane region" description="Helical" evidence="1">
    <location>
        <begin position="263"/>
        <end position="279"/>
    </location>
</feature>
<keyword evidence="1" id="KW-0472">Membrane</keyword>
<feature type="domain" description="Acyltransferase 3" evidence="2">
    <location>
        <begin position="6"/>
        <end position="346"/>
    </location>
</feature>
<feature type="transmembrane region" description="Helical" evidence="1">
    <location>
        <begin position="96"/>
        <end position="114"/>
    </location>
</feature>
<dbReference type="RefSeq" id="WP_192834434.1">
    <property type="nucleotide sequence ID" value="NZ_JADAZL010000006.1"/>
</dbReference>
<keyword evidence="1" id="KW-1133">Transmembrane helix</keyword>
<evidence type="ECO:0000259" key="2">
    <source>
        <dbReference type="Pfam" id="PF01757"/>
    </source>
</evidence>